<dbReference type="RefSeq" id="WP_007718212.1">
    <property type="nucleotide sequence ID" value="NZ_GG657592.1"/>
</dbReference>
<evidence type="ECO:0000313" key="5">
    <source>
        <dbReference type="Proteomes" id="UP000004756"/>
    </source>
</evidence>
<dbReference type="AlphaFoldDB" id="C0D9P9"/>
<dbReference type="Gene3D" id="2.10.270.10">
    <property type="entry name" value="Cholin Binding"/>
    <property type="match status" value="1"/>
</dbReference>
<feature type="non-terminal residue" evidence="4">
    <location>
        <position position="1"/>
    </location>
</feature>
<dbReference type="Gene3D" id="2.60.40.10">
    <property type="entry name" value="Immunoglobulins"/>
    <property type="match status" value="1"/>
</dbReference>
<comment type="caution">
    <text evidence="4">The sequence shown here is derived from an EMBL/GenBank/DDBJ whole genome shotgun (WGS) entry which is preliminary data.</text>
</comment>
<protein>
    <submittedName>
        <fullName evidence="4">Cell wall-binding repeat protein</fullName>
    </submittedName>
</protein>
<feature type="region of interest" description="Disordered" evidence="3">
    <location>
        <begin position="406"/>
        <end position="431"/>
    </location>
</feature>
<evidence type="ECO:0000256" key="3">
    <source>
        <dbReference type="SAM" id="MobiDB-lite"/>
    </source>
</evidence>
<dbReference type="InterPro" id="IPR018337">
    <property type="entry name" value="Cell_wall/Cho-bd_repeat"/>
</dbReference>
<name>C0D9P9_9FIRM</name>
<reference evidence="4 5" key="1">
    <citation type="submission" date="2009-02" db="EMBL/GenBank/DDBJ databases">
        <title>Draft genome sequence of Clostridium asparagiforme (DSM 15981).</title>
        <authorList>
            <person name="Sudarsanam P."/>
            <person name="Ley R."/>
            <person name="Guruge J."/>
            <person name="Turnbaugh P.J."/>
            <person name="Mahowald M."/>
            <person name="Liep D."/>
            <person name="Gordon J."/>
        </authorList>
    </citation>
    <scope>NUCLEOTIDE SEQUENCE [LARGE SCALE GENOMIC DNA]</scope>
    <source>
        <strain evidence="4 5">DSM 15981</strain>
    </source>
</reference>
<gene>
    <name evidence="4" type="ORF">CLOSTASPAR_05999</name>
</gene>
<proteinExistence type="predicted"/>
<feature type="repeat" description="Cell wall-binding" evidence="2">
    <location>
        <begin position="529"/>
        <end position="548"/>
    </location>
</feature>
<dbReference type="InterPro" id="IPR013783">
    <property type="entry name" value="Ig-like_fold"/>
</dbReference>
<evidence type="ECO:0000256" key="2">
    <source>
        <dbReference type="PROSITE-ProRule" id="PRU00591"/>
    </source>
</evidence>
<dbReference type="Proteomes" id="UP000004756">
    <property type="component" value="Unassembled WGS sequence"/>
</dbReference>
<evidence type="ECO:0000256" key="1">
    <source>
        <dbReference type="ARBA" id="ARBA00022737"/>
    </source>
</evidence>
<keyword evidence="5" id="KW-1185">Reference proteome</keyword>
<sequence length="577" mass="59893">ADTVVNATGSSGSYDVGGGSIGHAGSLSVTGGATLKMTNTGTDVANPEYKNCTIINKDGESVKYGNEGKILPTLLLSVAPTSSLALPGELTLTATLSGAVSGNSGKTITFTAKDESCDKTTNSSGVAVYTITNPPQGTYTFGATFEGDGQNNSVTATEITGYTVNLGIQSGFDIIDPGVKTYGDSDFSLRATGGQSTGGTSFSVPSGNGVLNVEANGSVKIIGAGTVTVTATKDGDRTYKQATATREITVARRDIAHVTVNVTGGRVYTGSQLQPVFEVKDGSLAITTGDYTCSYGPNVNAGTGTGSITFAGQQNYTGTKTIRFDIEKHPLSSAVITLESSSYPHTGGEIKPAVTKVEVDGITVLPTEYDVGYANNINEGTATATITAKADGNFMGSASTTYTITGNNHSSGSSGGSGSDGSSSSTGDRTYDAKKGWVSARTGIITGTGSGYSKWLQDENGWKLQYADGTMAAGVSVAADDGRTYERLTWELINGAWYAFGADGYAESGLIFDPDLGGTFYIDINTGMKTGWQMIDGKWYYFNPISDGKRGIMFTDAWIDGWYVDKDGIWNGEAKKD</sequence>
<accession>C0D9P9</accession>
<dbReference type="EMBL" id="ACCJ01000504">
    <property type="protein sequence ID" value="EEG51942.1"/>
    <property type="molecule type" value="Genomic_DNA"/>
</dbReference>
<dbReference type="HOGENOM" id="CLU_472942_0_0_9"/>
<organism evidence="4 5">
    <name type="scientific">[Clostridium] asparagiforme DSM 15981</name>
    <dbReference type="NCBI Taxonomy" id="518636"/>
    <lineage>
        <taxon>Bacteria</taxon>
        <taxon>Bacillati</taxon>
        <taxon>Bacillota</taxon>
        <taxon>Clostridia</taxon>
        <taxon>Lachnospirales</taxon>
        <taxon>Lachnospiraceae</taxon>
        <taxon>Enterocloster</taxon>
    </lineage>
</organism>
<evidence type="ECO:0000313" key="4">
    <source>
        <dbReference type="EMBL" id="EEG51942.1"/>
    </source>
</evidence>
<keyword evidence="1" id="KW-0677">Repeat</keyword>
<dbReference type="SUPFAM" id="SSF69360">
    <property type="entry name" value="Cell wall binding repeat"/>
    <property type="match status" value="1"/>
</dbReference>
<dbReference type="PROSITE" id="PS51170">
    <property type="entry name" value="CW"/>
    <property type="match status" value="1"/>
</dbReference>
<dbReference type="Pfam" id="PF01473">
    <property type="entry name" value="Choline_bind_1"/>
    <property type="match status" value="1"/>
</dbReference>